<dbReference type="AlphaFoldDB" id="A0A382ZM33"/>
<organism evidence="1">
    <name type="scientific">marine metagenome</name>
    <dbReference type="NCBI Taxonomy" id="408172"/>
    <lineage>
        <taxon>unclassified sequences</taxon>
        <taxon>metagenomes</taxon>
        <taxon>ecological metagenomes</taxon>
    </lineage>
</organism>
<proteinExistence type="predicted"/>
<protein>
    <submittedName>
        <fullName evidence="1">Uncharacterized protein</fullName>
    </submittedName>
</protein>
<gene>
    <name evidence="1" type="ORF">METZ01_LOCUS449194</name>
</gene>
<name>A0A382ZM33_9ZZZZ</name>
<sequence>GSEELPIPSSTLLEEKILPSINDVLHVIKTAGMVS</sequence>
<evidence type="ECO:0000313" key="1">
    <source>
        <dbReference type="EMBL" id="SVD96340.1"/>
    </source>
</evidence>
<feature type="non-terminal residue" evidence="1">
    <location>
        <position position="1"/>
    </location>
</feature>
<dbReference type="EMBL" id="UINC01184898">
    <property type="protein sequence ID" value="SVD96340.1"/>
    <property type="molecule type" value="Genomic_DNA"/>
</dbReference>
<reference evidence="1" key="1">
    <citation type="submission" date="2018-05" db="EMBL/GenBank/DDBJ databases">
        <authorList>
            <person name="Lanie J.A."/>
            <person name="Ng W.-L."/>
            <person name="Kazmierczak K.M."/>
            <person name="Andrzejewski T.M."/>
            <person name="Davidsen T.M."/>
            <person name="Wayne K.J."/>
            <person name="Tettelin H."/>
            <person name="Glass J.I."/>
            <person name="Rusch D."/>
            <person name="Podicherti R."/>
            <person name="Tsui H.-C.T."/>
            <person name="Winkler M.E."/>
        </authorList>
    </citation>
    <scope>NUCLEOTIDE SEQUENCE</scope>
</reference>
<accession>A0A382ZM33</accession>